<organism evidence="1 2">
    <name type="scientific">Brachionus plicatilis</name>
    <name type="common">Marine rotifer</name>
    <name type="synonym">Brachionus muelleri</name>
    <dbReference type="NCBI Taxonomy" id="10195"/>
    <lineage>
        <taxon>Eukaryota</taxon>
        <taxon>Metazoa</taxon>
        <taxon>Spiralia</taxon>
        <taxon>Gnathifera</taxon>
        <taxon>Rotifera</taxon>
        <taxon>Eurotatoria</taxon>
        <taxon>Monogononta</taxon>
        <taxon>Pseudotrocha</taxon>
        <taxon>Ploima</taxon>
        <taxon>Brachionidae</taxon>
        <taxon>Brachionus</taxon>
    </lineage>
</organism>
<evidence type="ECO:0000313" key="1">
    <source>
        <dbReference type="EMBL" id="RNA35769.1"/>
    </source>
</evidence>
<gene>
    <name evidence="1" type="ORF">BpHYR1_004508</name>
</gene>
<protein>
    <submittedName>
        <fullName evidence="1">Uncharacterized protein</fullName>
    </submittedName>
</protein>
<keyword evidence="2" id="KW-1185">Reference proteome</keyword>
<evidence type="ECO:0000313" key="2">
    <source>
        <dbReference type="Proteomes" id="UP000276133"/>
    </source>
</evidence>
<name>A0A3M7SJ62_BRAPC</name>
<accession>A0A3M7SJ62</accession>
<proteinExistence type="predicted"/>
<comment type="caution">
    <text evidence="1">The sequence shown here is derived from an EMBL/GenBank/DDBJ whole genome shotgun (WGS) entry which is preliminary data.</text>
</comment>
<dbReference type="Proteomes" id="UP000276133">
    <property type="component" value="Unassembled WGS sequence"/>
</dbReference>
<sequence>MYTEKVLNIGQVANNKASVDFVISTVRSAEEQKLIGSIGEEDRPKLSACTKKYYAYLAEAPLQTLGEFETNLSYAENSTQAKVIVVKARHERLISWEASPVRNTAYLRLKAAKQGHKENWVCYANNRGPHISIKAVISNLLKIGYQKSIQPTADS</sequence>
<dbReference type="AlphaFoldDB" id="A0A3M7SJ62"/>
<reference evidence="1 2" key="1">
    <citation type="journal article" date="2018" name="Sci. Rep.">
        <title>Genomic signatures of local adaptation to the degree of environmental predictability in rotifers.</title>
        <authorList>
            <person name="Franch-Gras L."/>
            <person name="Hahn C."/>
            <person name="Garcia-Roger E.M."/>
            <person name="Carmona M.J."/>
            <person name="Serra M."/>
            <person name="Gomez A."/>
        </authorList>
    </citation>
    <scope>NUCLEOTIDE SEQUENCE [LARGE SCALE GENOMIC DNA]</scope>
    <source>
        <strain evidence="1">HYR1</strain>
    </source>
</reference>
<dbReference type="EMBL" id="REGN01001287">
    <property type="protein sequence ID" value="RNA35769.1"/>
    <property type="molecule type" value="Genomic_DNA"/>
</dbReference>